<accession>A0ABV3XSD4</accession>
<dbReference type="InterPro" id="IPR043138">
    <property type="entry name" value="GGT_lsub"/>
</dbReference>
<reference evidence="1 2" key="1">
    <citation type="submission" date="2024-06" db="EMBL/GenBank/DDBJ databases">
        <title>Genome of Rhodovulum iodosum, a marine photoferrotroph.</title>
        <authorList>
            <person name="Bianchini G."/>
            <person name="Nikeleit V."/>
            <person name="Kappler A."/>
            <person name="Bryce C."/>
            <person name="Sanchez-Baracaldo P."/>
        </authorList>
    </citation>
    <scope>NUCLEOTIDE SEQUENCE [LARGE SCALE GENOMIC DNA]</scope>
    <source>
        <strain evidence="1 2">UT/N1</strain>
    </source>
</reference>
<dbReference type="RefSeq" id="WP_125408465.1">
    <property type="nucleotide sequence ID" value="NZ_JBEHHI010000001.1"/>
</dbReference>
<evidence type="ECO:0000313" key="2">
    <source>
        <dbReference type="Proteomes" id="UP001560019"/>
    </source>
</evidence>
<keyword evidence="2" id="KW-1185">Reference proteome</keyword>
<dbReference type="EMBL" id="JBEHHI010000001">
    <property type="protein sequence ID" value="MEX5728109.1"/>
    <property type="molecule type" value="Genomic_DNA"/>
</dbReference>
<sequence>MRDFQLPGRSPVFATNGMCATSHPLAAKVAVQMLEAGGNAVDAAMAGAVLLGICEPQMTGLGGDCFVLIRPSDSDEIVALNGSGRAPAALSAAAMRDRGLAAVPPQGPEAVTVPGAVDAFCRLSRDWGRAGLKASLAPAIHYAAAGVPVAPRTAFDWARASDALQGAAREHYLLNGAPPRPGQVFRAPQQAEVLRRIAMEGRAAFYEGEVAEDMVASLNAVGGVHTLDDFAATACEYTTPLSGPYRDVELVEHPPNGQGATAILMANILAQFDLAALDPWGARRAHLEAEAAKLAYDARNRFIADAGQTRRLDHMLAPETAEKLAALIDPDRPMADAAAVSESVHKETIYITVIDRDRMVVSLIYSIFHSFGSGLASEKFGINFQNRGAGFTLAEGHPNEAHGGKRPMHTIIPAMMKRNGRVIMPFGVMGGPYQPAGHARVLSNVVDYGMDPQAALDAPRSFPLEGQLMLERGYSDAVRAELAGMGHDVATPESALGGAQAIVIDEESGVLQGASDPRKDGCALGY</sequence>
<dbReference type="InterPro" id="IPR052896">
    <property type="entry name" value="GGT-like_enzyme"/>
</dbReference>
<protein>
    <submittedName>
        <fullName evidence="1">Gamma-glutamyltranspeptidase/glutathione hydrolase</fullName>
    </submittedName>
</protein>
<dbReference type="PRINTS" id="PR01210">
    <property type="entry name" value="GGTRANSPTASE"/>
</dbReference>
<dbReference type="Gene3D" id="3.60.20.40">
    <property type="match status" value="1"/>
</dbReference>
<dbReference type="InterPro" id="IPR043137">
    <property type="entry name" value="GGT_ssub_C"/>
</dbReference>
<name>A0ABV3XSD4_9RHOB</name>
<dbReference type="SUPFAM" id="SSF56235">
    <property type="entry name" value="N-terminal nucleophile aminohydrolases (Ntn hydrolases)"/>
    <property type="match status" value="1"/>
</dbReference>
<gene>
    <name evidence="1" type="ORF">Ga0609869_001462</name>
</gene>
<dbReference type="PANTHER" id="PTHR43881">
    <property type="entry name" value="GAMMA-GLUTAMYLTRANSPEPTIDASE (AFU_ORTHOLOGUE AFUA_4G13580)"/>
    <property type="match status" value="1"/>
</dbReference>
<dbReference type="PANTHER" id="PTHR43881:SF1">
    <property type="entry name" value="GAMMA-GLUTAMYLTRANSPEPTIDASE (AFU_ORTHOLOGUE AFUA_4G13580)"/>
    <property type="match status" value="1"/>
</dbReference>
<organism evidence="1 2">
    <name type="scientific">Rhodovulum iodosum</name>
    <dbReference type="NCBI Taxonomy" id="68291"/>
    <lineage>
        <taxon>Bacteria</taxon>
        <taxon>Pseudomonadati</taxon>
        <taxon>Pseudomonadota</taxon>
        <taxon>Alphaproteobacteria</taxon>
        <taxon>Rhodobacterales</taxon>
        <taxon>Paracoccaceae</taxon>
        <taxon>Rhodovulum</taxon>
    </lineage>
</organism>
<dbReference type="Pfam" id="PF01019">
    <property type="entry name" value="G_glu_transpept"/>
    <property type="match status" value="1"/>
</dbReference>
<dbReference type="GO" id="GO:0016787">
    <property type="term" value="F:hydrolase activity"/>
    <property type="evidence" value="ECO:0007669"/>
    <property type="project" value="UniProtKB-KW"/>
</dbReference>
<dbReference type="Proteomes" id="UP001560019">
    <property type="component" value="Unassembled WGS sequence"/>
</dbReference>
<dbReference type="Gene3D" id="1.10.246.130">
    <property type="match status" value="1"/>
</dbReference>
<keyword evidence="1" id="KW-0378">Hydrolase</keyword>
<comment type="caution">
    <text evidence="1">The sequence shown here is derived from an EMBL/GenBank/DDBJ whole genome shotgun (WGS) entry which is preliminary data.</text>
</comment>
<proteinExistence type="predicted"/>
<evidence type="ECO:0000313" key="1">
    <source>
        <dbReference type="EMBL" id="MEX5728109.1"/>
    </source>
</evidence>
<dbReference type="InterPro" id="IPR029055">
    <property type="entry name" value="Ntn_hydrolases_N"/>
</dbReference>